<feature type="domain" description="Aldehyde dehydrogenase" evidence="2">
    <location>
        <begin position="27"/>
        <end position="369"/>
    </location>
</feature>
<dbReference type="InterPro" id="IPR016163">
    <property type="entry name" value="Ald_DH_C"/>
</dbReference>
<evidence type="ECO:0000256" key="1">
    <source>
        <dbReference type="ARBA" id="ARBA00023002"/>
    </source>
</evidence>
<dbReference type="SUPFAM" id="SSF53720">
    <property type="entry name" value="ALDH-like"/>
    <property type="match status" value="1"/>
</dbReference>
<dbReference type="EMBL" id="MBLM01000108">
    <property type="protein sequence ID" value="OHV38621.1"/>
    <property type="molecule type" value="Genomic_DNA"/>
</dbReference>
<dbReference type="Proteomes" id="UP000179627">
    <property type="component" value="Unassembled WGS sequence"/>
</dbReference>
<dbReference type="Gene3D" id="3.40.605.10">
    <property type="entry name" value="Aldehyde Dehydrogenase, Chain A, domain 1"/>
    <property type="match status" value="1"/>
</dbReference>
<reference evidence="4" key="1">
    <citation type="submission" date="2016-07" db="EMBL/GenBank/DDBJ databases">
        <title>Sequence Frankia sp. strain CcI1.17.</title>
        <authorList>
            <person name="Ghodhbane-Gtari F."/>
            <person name="Swanson E."/>
            <person name="Gueddou A."/>
            <person name="Morris K."/>
            <person name="Hezbri K."/>
            <person name="Ktari A."/>
            <person name="Nouioui I."/>
            <person name="Abebe-Akele F."/>
            <person name="Simpson S."/>
            <person name="Thomas K."/>
            <person name="Gtari M."/>
            <person name="Tisa L.S."/>
            <person name="Hurst S."/>
        </authorList>
    </citation>
    <scope>NUCLEOTIDE SEQUENCE [LARGE SCALE GENOMIC DNA]</scope>
    <source>
        <strain evidence="4">Cc1.17</strain>
    </source>
</reference>
<dbReference type="InterPro" id="IPR016162">
    <property type="entry name" value="Ald_DH_N"/>
</dbReference>
<protein>
    <submittedName>
        <fullName evidence="3">Aldehyde dehydrogenase</fullName>
    </submittedName>
</protein>
<evidence type="ECO:0000313" key="3">
    <source>
        <dbReference type="EMBL" id="OHV38621.1"/>
    </source>
</evidence>
<keyword evidence="1" id="KW-0560">Oxidoreductase</keyword>
<dbReference type="Pfam" id="PF00171">
    <property type="entry name" value="Aldedh"/>
    <property type="match status" value="1"/>
</dbReference>
<evidence type="ECO:0000313" key="4">
    <source>
        <dbReference type="Proteomes" id="UP000179627"/>
    </source>
</evidence>
<dbReference type="InterPro" id="IPR015590">
    <property type="entry name" value="Aldehyde_DH_dom"/>
</dbReference>
<organism evidence="3 4">
    <name type="scientific">Parafrankia colletiae</name>
    <dbReference type="NCBI Taxonomy" id="573497"/>
    <lineage>
        <taxon>Bacteria</taxon>
        <taxon>Bacillati</taxon>
        <taxon>Actinomycetota</taxon>
        <taxon>Actinomycetes</taxon>
        <taxon>Frankiales</taxon>
        <taxon>Frankiaceae</taxon>
        <taxon>Parafrankia</taxon>
    </lineage>
</organism>
<gene>
    <name evidence="3" type="ORF">CC117_02410</name>
</gene>
<sequence length="462" mass="49186">MMPAVLTAPVELPALGPTGEFRTRNQQVITEVNGDQAARLSLVPPLFVHRTIARMRAAASPPADARMAMLTEAARLFATATLGDLSVEEYQRMVSRVGGLPISTVRAATDVIAEWLTRVCDSVERACPLGTVGDWRDPSTRSGRAVWARRGEVFAVHAAGNHPGTHALWPEALALGYRVAIRPSRRDPFTPYRLITALRLAGAAHEQAVLLPTDHSGAEAVLRAADLGLVYGGDDVVSRFGADPTILTQGPGRSKILVTADTDWRDHLDVIVDSVARGGGTGCVNATAVFVEGDPAPLAEVLADRLSRLPSLPPEDDAAALPVQPLGSARAVEAYLGRKAAGTRAWLGGDGIVDDLGDGSAVLRPAVHELDAPTAPQAGIELPFPCVWVAPWTRAAGAAPLRESLVLTVMTRDARIVDHLLNEPTIRNLYLGDHPTVWMAAGVPHDGYLADFLMENKALIRD</sequence>
<accession>A0A1S1QYS0</accession>
<proteinExistence type="predicted"/>
<dbReference type="InterPro" id="IPR016161">
    <property type="entry name" value="Ald_DH/histidinol_DH"/>
</dbReference>
<dbReference type="AlphaFoldDB" id="A0A1S1QYS0"/>
<dbReference type="Gene3D" id="3.40.309.10">
    <property type="entry name" value="Aldehyde Dehydrogenase, Chain A, domain 2"/>
    <property type="match status" value="1"/>
</dbReference>
<keyword evidence="4" id="KW-1185">Reference proteome</keyword>
<dbReference type="GO" id="GO:0016620">
    <property type="term" value="F:oxidoreductase activity, acting on the aldehyde or oxo group of donors, NAD or NADP as acceptor"/>
    <property type="evidence" value="ECO:0007669"/>
    <property type="project" value="InterPro"/>
</dbReference>
<comment type="caution">
    <text evidence="3">The sequence shown here is derived from an EMBL/GenBank/DDBJ whole genome shotgun (WGS) entry which is preliminary data.</text>
</comment>
<evidence type="ECO:0000259" key="2">
    <source>
        <dbReference type="Pfam" id="PF00171"/>
    </source>
</evidence>
<name>A0A1S1QYS0_9ACTN</name>